<protein>
    <submittedName>
        <fullName evidence="4">T9SS type A sorting domain-containing protein</fullName>
    </submittedName>
</protein>
<evidence type="ECO:0000313" key="5">
    <source>
        <dbReference type="Proteomes" id="UP001597061"/>
    </source>
</evidence>
<evidence type="ECO:0000259" key="3">
    <source>
        <dbReference type="Pfam" id="PF18962"/>
    </source>
</evidence>
<dbReference type="Pfam" id="PF18962">
    <property type="entry name" value="Por_Secre_tail"/>
    <property type="match status" value="1"/>
</dbReference>
<dbReference type="PANTHER" id="PTHR37397">
    <property type="entry name" value="SI:CH211-183D21.1"/>
    <property type="match status" value="1"/>
</dbReference>
<dbReference type="EMBL" id="JBHTJI010000001">
    <property type="protein sequence ID" value="MFD0990219.1"/>
    <property type="molecule type" value="Genomic_DNA"/>
</dbReference>
<accession>A0ABW3JIP1</accession>
<reference evidence="5" key="1">
    <citation type="journal article" date="2019" name="Int. J. Syst. Evol. Microbiol.">
        <title>The Global Catalogue of Microorganisms (GCM) 10K type strain sequencing project: providing services to taxonomists for standard genome sequencing and annotation.</title>
        <authorList>
            <consortium name="The Broad Institute Genomics Platform"/>
            <consortium name="The Broad Institute Genome Sequencing Center for Infectious Disease"/>
            <person name="Wu L."/>
            <person name="Ma J."/>
        </authorList>
    </citation>
    <scope>NUCLEOTIDE SEQUENCE [LARGE SCALE GENOMIC DNA]</scope>
    <source>
        <strain evidence="5">CCUG 62414</strain>
    </source>
</reference>
<feature type="domain" description="Secretion system C-terminal sorting" evidence="3">
    <location>
        <begin position="185"/>
        <end position="254"/>
    </location>
</feature>
<name>A0ABW3JIP1_9FLAO</name>
<proteinExistence type="predicted"/>
<dbReference type="Proteomes" id="UP001597061">
    <property type="component" value="Unassembled WGS sequence"/>
</dbReference>
<sequence length="255" mass="27413">MKKLYFLLFTILISVASFGQVINEIDPDQTGTDTAEFIEIKWTPNTSLNGYIVVLFNGSNDQSYDTVDLSSATTDGNGLYVINFASNGLQNGADAAALYMDLATNFPNGTAPTTVNLIDAIVYGTSDADDTGLLTGLGETIQYDDTATESLNRSNDGTYYSAAPSAGAVNNVLSTQKKQIENFKMYPNPTSLGYVNISSRSNAKMSVSVFDVLGKQVINETVSDNRLSVSKLNAGIYIIKVSQEDATITKKIVIK</sequence>
<feature type="signal peptide" evidence="2">
    <location>
        <begin position="1"/>
        <end position="19"/>
    </location>
</feature>
<comment type="caution">
    <text evidence="4">The sequence shown here is derived from an EMBL/GenBank/DDBJ whole genome shotgun (WGS) entry which is preliminary data.</text>
</comment>
<dbReference type="RefSeq" id="WP_379925812.1">
    <property type="nucleotide sequence ID" value="NZ_JBHTJI010000001.1"/>
</dbReference>
<evidence type="ECO:0000256" key="2">
    <source>
        <dbReference type="SAM" id="SignalP"/>
    </source>
</evidence>
<keyword evidence="1 2" id="KW-0732">Signal</keyword>
<organism evidence="4 5">
    <name type="scientific">Mariniflexile jejuense</name>
    <dbReference type="NCBI Taxonomy" id="1173582"/>
    <lineage>
        <taxon>Bacteria</taxon>
        <taxon>Pseudomonadati</taxon>
        <taxon>Bacteroidota</taxon>
        <taxon>Flavobacteriia</taxon>
        <taxon>Flavobacteriales</taxon>
        <taxon>Flavobacteriaceae</taxon>
        <taxon>Mariniflexile</taxon>
    </lineage>
</organism>
<gene>
    <name evidence="4" type="ORF">ACFQ1R_08935</name>
</gene>
<evidence type="ECO:0000256" key="1">
    <source>
        <dbReference type="ARBA" id="ARBA00022729"/>
    </source>
</evidence>
<dbReference type="PANTHER" id="PTHR37397:SF1">
    <property type="entry name" value="LTD DOMAIN-CONTAINING PROTEIN"/>
    <property type="match status" value="1"/>
</dbReference>
<evidence type="ECO:0000313" key="4">
    <source>
        <dbReference type="EMBL" id="MFD0990219.1"/>
    </source>
</evidence>
<keyword evidence="5" id="KW-1185">Reference proteome</keyword>
<dbReference type="InterPro" id="IPR026444">
    <property type="entry name" value="Secre_tail"/>
</dbReference>
<feature type="chain" id="PRO_5046282147" evidence="2">
    <location>
        <begin position="20"/>
        <end position="255"/>
    </location>
</feature>
<dbReference type="NCBIfam" id="TIGR04183">
    <property type="entry name" value="Por_Secre_tail"/>
    <property type="match status" value="1"/>
</dbReference>